<dbReference type="PANTHER" id="PTHR21349">
    <property type="entry name" value="50S RIBOSOMAL PROTEIN L21"/>
    <property type="match status" value="1"/>
</dbReference>
<keyword evidence="6 7" id="KW-0687">Ribonucleoprotein</keyword>
<dbReference type="SUPFAM" id="SSF141091">
    <property type="entry name" value="L21p-like"/>
    <property type="match status" value="1"/>
</dbReference>
<dbReference type="GO" id="GO:0003735">
    <property type="term" value="F:structural constituent of ribosome"/>
    <property type="evidence" value="ECO:0007669"/>
    <property type="project" value="InterPro"/>
</dbReference>
<dbReference type="GO" id="GO:0006412">
    <property type="term" value="P:translation"/>
    <property type="evidence" value="ECO:0007669"/>
    <property type="project" value="UniProtKB-UniRule"/>
</dbReference>
<organism evidence="9">
    <name type="scientific">Octactis speculum</name>
    <dbReference type="NCBI Taxonomy" id="3111310"/>
    <lineage>
        <taxon>Eukaryota</taxon>
        <taxon>Sar</taxon>
        <taxon>Stramenopiles</taxon>
        <taxon>Ochrophyta</taxon>
        <taxon>Dictyochophyceae</taxon>
        <taxon>Dictyochales</taxon>
        <taxon>Dictyochaceae</taxon>
        <taxon>Octactis</taxon>
    </lineage>
</organism>
<geneLocation type="chloroplast" evidence="9"/>
<dbReference type="GeneID" id="40868925"/>
<protein>
    <recommendedName>
        <fullName evidence="7">Large ribosomal subunit protein bL21c</fullName>
    </recommendedName>
</protein>
<keyword evidence="5 7" id="KW-0689">Ribosomal protein</keyword>
<evidence type="ECO:0000256" key="1">
    <source>
        <dbReference type="ARBA" id="ARBA00008563"/>
    </source>
</evidence>
<reference evidence="9" key="1">
    <citation type="submission" date="2019-02" db="EMBL/GenBank/DDBJ databases">
        <title>Dictyochophyceae plastid genomes reveal unusual variability of their organisation.</title>
        <authorList>
            <person name="Han K.Y."/>
            <person name="Maciszewski K."/>
            <person name="Graf L."/>
            <person name="Andersen R.A."/>
            <person name="Karnkowska A."/>
            <person name="Yoon H.S."/>
        </authorList>
    </citation>
    <scope>NUCLEOTIDE SEQUENCE</scope>
</reference>
<comment type="subunit">
    <text evidence="7 8">Part of the 50S ribosomal subunit.</text>
</comment>
<comment type="function">
    <text evidence="7 8">This protein binds to 23S rRNA.</text>
</comment>
<evidence type="ECO:0000256" key="3">
    <source>
        <dbReference type="ARBA" id="ARBA00022730"/>
    </source>
</evidence>
<evidence type="ECO:0000256" key="4">
    <source>
        <dbReference type="ARBA" id="ARBA00022884"/>
    </source>
</evidence>
<evidence type="ECO:0000256" key="5">
    <source>
        <dbReference type="ARBA" id="ARBA00022980"/>
    </source>
</evidence>
<dbReference type="InterPro" id="IPR028909">
    <property type="entry name" value="bL21-like"/>
</dbReference>
<keyword evidence="3 7" id="KW-0699">rRNA-binding</keyword>
<keyword evidence="9" id="KW-0150">Chloroplast</keyword>
<accession>A0A514CPJ1</accession>
<evidence type="ECO:0000256" key="2">
    <source>
        <dbReference type="ARBA" id="ARBA00022640"/>
    </source>
</evidence>
<keyword evidence="4 7" id="KW-0694">RNA-binding</keyword>
<dbReference type="PANTHER" id="PTHR21349:SF7">
    <property type="entry name" value="LARGE RIBOSOMAL SUBUNIT PROTEIN BL21C"/>
    <property type="match status" value="1"/>
</dbReference>
<comment type="similarity">
    <text evidence="1 7 8">Belongs to the bacterial ribosomal protein bL21 family.</text>
</comment>
<evidence type="ECO:0000313" key="9">
    <source>
        <dbReference type="EMBL" id="QDH81731.1"/>
    </source>
</evidence>
<evidence type="ECO:0000256" key="8">
    <source>
        <dbReference type="RuleBase" id="RU000563"/>
    </source>
</evidence>
<dbReference type="EMBL" id="MK561359">
    <property type="protein sequence ID" value="QDH81731.1"/>
    <property type="molecule type" value="Genomic_DNA"/>
</dbReference>
<dbReference type="AlphaFoldDB" id="A0A514CPJ1"/>
<dbReference type="NCBIfam" id="TIGR00061">
    <property type="entry name" value="L21"/>
    <property type="match status" value="1"/>
</dbReference>
<dbReference type="RefSeq" id="YP_009677070.1">
    <property type="nucleotide sequence ID" value="NC_043929.1"/>
</dbReference>
<dbReference type="InterPro" id="IPR036164">
    <property type="entry name" value="bL21-like_sf"/>
</dbReference>
<evidence type="ECO:0000256" key="6">
    <source>
        <dbReference type="ARBA" id="ARBA00023274"/>
    </source>
</evidence>
<dbReference type="InterPro" id="IPR001787">
    <property type="entry name" value="Ribosomal_bL21"/>
</dbReference>
<proteinExistence type="inferred from homology"/>
<dbReference type="Pfam" id="PF00829">
    <property type="entry name" value="Ribosomal_L21p"/>
    <property type="match status" value="1"/>
</dbReference>
<dbReference type="HAMAP" id="MF_01363">
    <property type="entry name" value="Ribosomal_bL21"/>
    <property type="match status" value="1"/>
</dbReference>
<dbReference type="GO" id="GO:0009507">
    <property type="term" value="C:chloroplast"/>
    <property type="evidence" value="ECO:0007669"/>
    <property type="project" value="UniProtKB-SubCell"/>
</dbReference>
<comment type="subcellular location">
    <subcellularLocation>
        <location evidence="7">Plastid</location>
        <location evidence="7">Chloroplast</location>
    </subcellularLocation>
</comment>
<sequence>MEYAIVEIGGTQVWVQTGQHFITNKVPLTLGTSILLKRILMIKKADQLMLGFPYLNDVSITGTVIEHLTGPKLIIYKMKSKKKYRRKKGHRQQLSKILVNELIC</sequence>
<dbReference type="InterPro" id="IPR018258">
    <property type="entry name" value="Ribosomal_bL21_CS"/>
</dbReference>
<dbReference type="GO" id="GO:0005762">
    <property type="term" value="C:mitochondrial large ribosomal subunit"/>
    <property type="evidence" value="ECO:0007669"/>
    <property type="project" value="TreeGrafter"/>
</dbReference>
<keyword evidence="2 9" id="KW-0934">Plastid</keyword>
<dbReference type="PROSITE" id="PS01169">
    <property type="entry name" value="RIBOSOMAL_L21"/>
    <property type="match status" value="1"/>
</dbReference>
<dbReference type="GO" id="GO:0019843">
    <property type="term" value="F:rRNA binding"/>
    <property type="evidence" value="ECO:0007669"/>
    <property type="project" value="UniProtKB-UniRule"/>
</dbReference>
<gene>
    <name evidence="7 9" type="primary">rpl21</name>
</gene>
<evidence type="ECO:0000256" key="7">
    <source>
        <dbReference type="HAMAP-Rule" id="MF_01363"/>
    </source>
</evidence>
<name>A0A514CPJ1_9STRA</name>